<sequence length="399" mass="42770">MRMRAGGVKGCLATLAGALFLFGCGQVVPPSQQVPPKPPIPPTAVEAGVAAGPPIASLKLTKEKAASALRSFVESCPVLLRRQDASGLTQAADWQPACDAAPSVSPDGAVGFFQTYFETVRVYDGAAYVTGYYEPEIAGVRQRQPGFDVPVYALPDDLVRRWSDDVPQSERVGRPPLARIDESGKVVPYYTRAEIEDGALANRGLEIAWVADPVEFFFLQIQGSGRIRTPDGAIIRIGYAGQNGWPYTGIGSVMRERGLFGTGPGQYPASMQGIMQYLREHPREGDALMRMNASWVFFRELTGDGPLGALGVPVRPQASVAADPKYVPLGAPVFLKTDRKEVNHLWIAQDTGGAIKGPNRLDSFWGAGDYAREIAGGMSARGEALVLVPVGTLAKLQAR</sequence>
<dbReference type="GO" id="GO:0009254">
    <property type="term" value="P:peptidoglycan turnover"/>
    <property type="evidence" value="ECO:0007669"/>
    <property type="project" value="InterPro"/>
</dbReference>
<keyword evidence="3" id="KW-0456">Lyase</keyword>
<name>A0A845ADM1_9SPHN</name>
<dbReference type="EC" id="4.2.2.n1" evidence="2"/>
<dbReference type="OrthoDB" id="9783686at2"/>
<dbReference type="Pfam" id="PF06725">
    <property type="entry name" value="3D"/>
    <property type="match status" value="1"/>
</dbReference>
<evidence type="ECO:0000259" key="6">
    <source>
        <dbReference type="SMART" id="SM00925"/>
    </source>
</evidence>
<dbReference type="InterPro" id="IPR026044">
    <property type="entry name" value="MltA"/>
</dbReference>
<keyword evidence="8" id="KW-1185">Reference proteome</keyword>
<comment type="caution">
    <text evidence="7">The sequence shown here is derived from an EMBL/GenBank/DDBJ whole genome shotgun (WGS) entry which is preliminary data.</text>
</comment>
<dbReference type="InterPro" id="IPR005300">
    <property type="entry name" value="MltA_B"/>
</dbReference>
<dbReference type="GO" id="GO:0019867">
    <property type="term" value="C:outer membrane"/>
    <property type="evidence" value="ECO:0007669"/>
    <property type="project" value="InterPro"/>
</dbReference>
<evidence type="ECO:0000256" key="3">
    <source>
        <dbReference type="ARBA" id="ARBA00023239"/>
    </source>
</evidence>
<comment type="catalytic activity">
    <reaction evidence="1">
        <text>Exolytic cleavage of the (1-&gt;4)-beta-glycosidic linkage between N-acetylmuramic acid (MurNAc) and N-acetylglucosamine (GlcNAc) residues in peptidoglycan, from either the reducing or the non-reducing ends of the peptidoglycan chains, with concomitant formation of a 1,6-anhydrobond in the MurNAc residue.</text>
        <dbReference type="EC" id="4.2.2.n1"/>
    </reaction>
</comment>
<dbReference type="GO" id="GO:0004553">
    <property type="term" value="F:hydrolase activity, hydrolyzing O-glycosyl compounds"/>
    <property type="evidence" value="ECO:0007669"/>
    <property type="project" value="InterPro"/>
</dbReference>
<organism evidence="7 8">
    <name type="scientific">Altericroceibacterium indicum</name>
    <dbReference type="NCBI Taxonomy" id="374177"/>
    <lineage>
        <taxon>Bacteria</taxon>
        <taxon>Pseudomonadati</taxon>
        <taxon>Pseudomonadota</taxon>
        <taxon>Alphaproteobacteria</taxon>
        <taxon>Sphingomonadales</taxon>
        <taxon>Erythrobacteraceae</taxon>
        <taxon>Altericroceibacterium</taxon>
    </lineage>
</organism>
<dbReference type="Proteomes" id="UP000460561">
    <property type="component" value="Unassembled WGS sequence"/>
</dbReference>
<evidence type="ECO:0000313" key="7">
    <source>
        <dbReference type="EMBL" id="MXP26646.1"/>
    </source>
</evidence>
<feature type="domain" description="Lytic transglycosylase MltA" evidence="6">
    <location>
        <begin position="136"/>
        <end position="299"/>
    </location>
</feature>
<dbReference type="InterPro" id="IPR036908">
    <property type="entry name" value="RlpA-like_sf"/>
</dbReference>
<dbReference type="PROSITE" id="PS51257">
    <property type="entry name" value="PROKAR_LIPOPROTEIN"/>
    <property type="match status" value="1"/>
</dbReference>
<dbReference type="Gene3D" id="2.40.40.10">
    <property type="entry name" value="RlpA-like domain"/>
    <property type="match status" value="1"/>
</dbReference>
<protein>
    <recommendedName>
        <fullName evidence="2">peptidoglycan lytic exotransglycosylase</fullName>
        <ecNumber evidence="2">4.2.2.n1</ecNumber>
    </recommendedName>
    <alternativeName>
        <fullName evidence="5">Murein hydrolase A</fullName>
    </alternativeName>
</protein>
<dbReference type="Gene3D" id="2.40.240.50">
    <property type="entry name" value="Barwin-like endoglucanases"/>
    <property type="match status" value="1"/>
</dbReference>
<proteinExistence type="predicted"/>
<reference evidence="7 8" key="1">
    <citation type="submission" date="2019-12" db="EMBL/GenBank/DDBJ databases">
        <title>Genomic-based taxomic classification of the family Erythrobacteraceae.</title>
        <authorList>
            <person name="Xu L."/>
        </authorList>
    </citation>
    <scope>NUCLEOTIDE SEQUENCE [LARGE SCALE GENOMIC DNA]</scope>
    <source>
        <strain evidence="7 8">DSM 18604</strain>
    </source>
</reference>
<dbReference type="InterPro" id="IPR010611">
    <property type="entry name" value="3D_dom"/>
</dbReference>
<dbReference type="SMART" id="SM00925">
    <property type="entry name" value="MltA"/>
    <property type="match status" value="1"/>
</dbReference>
<dbReference type="EMBL" id="WTYQ01000004">
    <property type="protein sequence ID" value="MXP26646.1"/>
    <property type="molecule type" value="Genomic_DNA"/>
</dbReference>
<dbReference type="SUPFAM" id="SSF50685">
    <property type="entry name" value="Barwin-like endoglucanases"/>
    <property type="match status" value="1"/>
</dbReference>
<evidence type="ECO:0000313" key="8">
    <source>
        <dbReference type="Proteomes" id="UP000460561"/>
    </source>
</evidence>
<evidence type="ECO:0000256" key="1">
    <source>
        <dbReference type="ARBA" id="ARBA00001420"/>
    </source>
</evidence>
<dbReference type="PANTHER" id="PTHR30124">
    <property type="entry name" value="MEMBRANE-BOUND LYTIC MUREIN TRANSGLYCOSYLASE A"/>
    <property type="match status" value="1"/>
</dbReference>
<dbReference type="PIRSF" id="PIRSF019422">
    <property type="entry name" value="MltA"/>
    <property type="match status" value="1"/>
</dbReference>
<dbReference type="GO" id="GO:0008933">
    <property type="term" value="F:peptidoglycan lytic transglycosylase activity"/>
    <property type="evidence" value="ECO:0007669"/>
    <property type="project" value="TreeGrafter"/>
</dbReference>
<dbReference type="CDD" id="cd14485">
    <property type="entry name" value="mltA_like_LT_A"/>
    <property type="match status" value="1"/>
</dbReference>
<dbReference type="Pfam" id="PF03562">
    <property type="entry name" value="MltA"/>
    <property type="match status" value="1"/>
</dbReference>
<gene>
    <name evidence="7" type="ORF">GRI39_11425</name>
</gene>
<dbReference type="PANTHER" id="PTHR30124:SF0">
    <property type="entry name" value="MEMBRANE-BOUND LYTIC MUREIN TRANSGLYCOSYLASE A"/>
    <property type="match status" value="1"/>
</dbReference>
<keyword evidence="4" id="KW-0961">Cell wall biogenesis/degradation</keyword>
<dbReference type="CDD" id="cd14668">
    <property type="entry name" value="mlta_B"/>
    <property type="match status" value="1"/>
</dbReference>
<dbReference type="GO" id="GO:0009253">
    <property type="term" value="P:peptidoglycan catabolic process"/>
    <property type="evidence" value="ECO:0007669"/>
    <property type="project" value="TreeGrafter"/>
</dbReference>
<evidence type="ECO:0000256" key="5">
    <source>
        <dbReference type="ARBA" id="ARBA00030918"/>
    </source>
</evidence>
<evidence type="ECO:0000256" key="2">
    <source>
        <dbReference type="ARBA" id="ARBA00012587"/>
    </source>
</evidence>
<evidence type="ECO:0000256" key="4">
    <source>
        <dbReference type="ARBA" id="ARBA00023316"/>
    </source>
</evidence>
<accession>A0A845ADM1</accession>
<dbReference type="AlphaFoldDB" id="A0A845ADM1"/>
<dbReference type="GO" id="GO:0071555">
    <property type="term" value="P:cell wall organization"/>
    <property type="evidence" value="ECO:0007669"/>
    <property type="project" value="UniProtKB-KW"/>
</dbReference>